<reference evidence="1" key="1">
    <citation type="journal article" date="2015" name="Nature">
        <title>Complex archaea that bridge the gap between prokaryotes and eukaryotes.</title>
        <authorList>
            <person name="Spang A."/>
            <person name="Saw J.H."/>
            <person name="Jorgensen S.L."/>
            <person name="Zaremba-Niedzwiedzka K."/>
            <person name="Martijn J."/>
            <person name="Lind A.E."/>
            <person name="van Eijk R."/>
            <person name="Schleper C."/>
            <person name="Guy L."/>
            <person name="Ettema T.J."/>
        </authorList>
    </citation>
    <scope>NUCLEOTIDE SEQUENCE</scope>
</reference>
<gene>
    <name evidence="1" type="ORF">LCGC14_2292110</name>
</gene>
<feature type="non-terminal residue" evidence="1">
    <location>
        <position position="1"/>
    </location>
</feature>
<proteinExistence type="predicted"/>
<dbReference type="AlphaFoldDB" id="A0A0F9DDL3"/>
<name>A0A0F9DDL3_9ZZZZ</name>
<accession>A0A0F9DDL3</accession>
<sequence>GWGVKTLDFLFGTEAAVIGIAHDSEGWSWSVDNLKKQWSEQPLWSSLLSTASLVGTMVLPAGLAVRSSLKVGKLATQAGIKAKGSLKAFEASELSGWKASGMIEKDVMSYADMGGAAGAKRLRQLQLTREKSAMKLAAAKERSGEAIPWFKKDKPFERIQYEFDKRFSNTYNALVDEEGAHVQVKRGYHAALNSLWQSNMVSQVFKHMPSFESGTKVQAHLLARVNPTLAGRATKDYGKLSNKEKQFVDIYSEFNKKGQARRFESGYLSDEEFAKWGEGHLPALNLGTPDPGVGVSTTFLKRTTKAELKRRERSTAAGLIEKEVPRTGLGKLIFGGNKTIIEGAGKSYSPITQTTLPRLTSPTLLARTKDFDQHYDALKAGKLITDPHQFTTLGIIQDEILETNYNFVRDLLVDEKFIASKADILTLGMGAEKAAQKGWIHVGQAGEGVAVRLQRMIAKKTGNPEIDLPYIRKETFDAIWGDNGMMDQVKIIRTSLLEAGTTVHKTAKTALNPATHLQNITGNLSFLSQGGFNMMSPTNVALGSQMTSVFDKIAKVRAAGKKVGLDVSLHGKKSALNKVDY</sequence>
<protein>
    <submittedName>
        <fullName evidence="1">Uncharacterized protein</fullName>
    </submittedName>
</protein>
<comment type="caution">
    <text evidence="1">The sequence shown here is derived from an EMBL/GenBank/DDBJ whole genome shotgun (WGS) entry which is preliminary data.</text>
</comment>
<dbReference type="EMBL" id="LAZR01032130">
    <property type="protein sequence ID" value="KKL51776.1"/>
    <property type="molecule type" value="Genomic_DNA"/>
</dbReference>
<evidence type="ECO:0000313" key="1">
    <source>
        <dbReference type="EMBL" id="KKL51776.1"/>
    </source>
</evidence>
<feature type="non-terminal residue" evidence="1">
    <location>
        <position position="581"/>
    </location>
</feature>
<organism evidence="1">
    <name type="scientific">marine sediment metagenome</name>
    <dbReference type="NCBI Taxonomy" id="412755"/>
    <lineage>
        <taxon>unclassified sequences</taxon>
        <taxon>metagenomes</taxon>
        <taxon>ecological metagenomes</taxon>
    </lineage>
</organism>